<dbReference type="EMBL" id="JACRTD010000009">
    <property type="protein sequence ID" value="MBC8586331.1"/>
    <property type="molecule type" value="Genomic_DNA"/>
</dbReference>
<keyword evidence="1" id="KW-0812">Transmembrane</keyword>
<sequence>MNNASKAVHAHPFSIFTYLYRYIFLLIIPVARGFFTGLTGGFAAWLSGAWLDVLIVVAIISLAYLKWDNFKYYMDIHGIYYTYGIFFKRAGFIPSQKISTFAVMKPFWLRPLRVSKVRVDTIALRPQKADLEFFVSFDQADRLQDFFNTSPLTQGKVLCQYRPSIMGVVFLSLFTSNSFIGIVLMATFISQMGQILGRQFNDFVFYTFEELSRLLAIGIPPIAAGAALILVAGWLIAFCFNLLQTKNLCTRRTQHGLQIGGGVITQKHYELRISDISFVDIRQSLLTKLFRLYSVYLNAIGFGKEKDDISAIIPFSTQKRTLNRLSLLLPEYRISPRQLKPNFGAVFKFIIDPFWPCVLIPAGTLVAAWFLPNWTSIIRFTGFMLSVPAFWFLGVRLVDFATSGISKIDDYYTLRYSKLYYIHTVVFNWDKIALINIRQSILQRGDDKCDIVISTRAEGRRTHHIRNLDRQPSLEIFHAHENH</sequence>
<dbReference type="RefSeq" id="WP_262396051.1">
    <property type="nucleotide sequence ID" value="NZ_JACRTD010000009.1"/>
</dbReference>
<feature type="transmembrane region" description="Helical" evidence="1">
    <location>
        <begin position="165"/>
        <end position="189"/>
    </location>
</feature>
<proteinExistence type="predicted"/>
<dbReference type="AlphaFoldDB" id="A0A926EPD2"/>
<keyword evidence="4" id="KW-1185">Reference proteome</keyword>
<feature type="domain" description="YdbS-like PH" evidence="2">
    <location>
        <begin position="67"/>
        <end position="126"/>
    </location>
</feature>
<accession>A0A926EPD2</accession>
<evidence type="ECO:0000256" key="1">
    <source>
        <dbReference type="SAM" id="Phobius"/>
    </source>
</evidence>
<name>A0A926EPD2_9FIRM</name>
<keyword evidence="1" id="KW-0472">Membrane</keyword>
<gene>
    <name evidence="3" type="ORF">H8705_12150</name>
</gene>
<organism evidence="3 4">
    <name type="scientific">Youxingia wuxianensis</name>
    <dbReference type="NCBI Taxonomy" id="2763678"/>
    <lineage>
        <taxon>Bacteria</taxon>
        <taxon>Bacillati</taxon>
        <taxon>Bacillota</taxon>
        <taxon>Clostridia</taxon>
        <taxon>Eubacteriales</taxon>
        <taxon>Oscillospiraceae</taxon>
        <taxon>Youxingia</taxon>
    </lineage>
</organism>
<dbReference type="InterPro" id="IPR005182">
    <property type="entry name" value="YdbS-like_PH"/>
</dbReference>
<evidence type="ECO:0000313" key="4">
    <source>
        <dbReference type="Proteomes" id="UP000623678"/>
    </source>
</evidence>
<evidence type="ECO:0000259" key="2">
    <source>
        <dbReference type="Pfam" id="PF03703"/>
    </source>
</evidence>
<reference evidence="3" key="1">
    <citation type="submission" date="2020-08" db="EMBL/GenBank/DDBJ databases">
        <title>Genome public.</title>
        <authorList>
            <person name="Liu C."/>
            <person name="Sun Q."/>
        </authorList>
    </citation>
    <scope>NUCLEOTIDE SEQUENCE</scope>
    <source>
        <strain evidence="3">NSJ-64</strain>
    </source>
</reference>
<feature type="transmembrane region" description="Helical" evidence="1">
    <location>
        <begin position="222"/>
        <end position="243"/>
    </location>
</feature>
<dbReference type="Proteomes" id="UP000623678">
    <property type="component" value="Unassembled WGS sequence"/>
</dbReference>
<keyword evidence="1" id="KW-1133">Transmembrane helix</keyword>
<protein>
    <submittedName>
        <fullName evidence="3">PH domain-containing protein</fullName>
    </submittedName>
</protein>
<feature type="transmembrane region" description="Helical" evidence="1">
    <location>
        <begin position="377"/>
        <end position="398"/>
    </location>
</feature>
<comment type="caution">
    <text evidence="3">The sequence shown here is derived from an EMBL/GenBank/DDBJ whole genome shotgun (WGS) entry which is preliminary data.</text>
</comment>
<dbReference type="PANTHER" id="PTHR34473">
    <property type="entry name" value="UPF0699 TRANSMEMBRANE PROTEIN YDBS"/>
    <property type="match status" value="1"/>
</dbReference>
<feature type="transmembrane region" description="Helical" evidence="1">
    <location>
        <begin position="43"/>
        <end position="65"/>
    </location>
</feature>
<dbReference type="Pfam" id="PF03703">
    <property type="entry name" value="bPH_2"/>
    <property type="match status" value="1"/>
</dbReference>
<evidence type="ECO:0000313" key="3">
    <source>
        <dbReference type="EMBL" id="MBC8586331.1"/>
    </source>
</evidence>
<feature type="transmembrane region" description="Helical" evidence="1">
    <location>
        <begin position="345"/>
        <end position="371"/>
    </location>
</feature>
<dbReference type="PANTHER" id="PTHR34473:SF2">
    <property type="entry name" value="UPF0699 TRANSMEMBRANE PROTEIN YDBT"/>
    <property type="match status" value="1"/>
</dbReference>
<feature type="transmembrane region" description="Helical" evidence="1">
    <location>
        <begin position="12"/>
        <end position="31"/>
    </location>
</feature>